<comment type="caution">
    <text evidence="3">The sequence shown here is derived from an EMBL/GenBank/DDBJ whole genome shotgun (WGS) entry which is preliminary data.</text>
</comment>
<name>A0A848BZC4_9FIRM</name>
<feature type="transmembrane region" description="Helical" evidence="1">
    <location>
        <begin position="300"/>
        <end position="320"/>
    </location>
</feature>
<dbReference type="AlphaFoldDB" id="A0A848BZC4"/>
<keyword evidence="2" id="KW-0732">Signal</keyword>
<feature type="chain" id="PRO_5032612817" evidence="2">
    <location>
        <begin position="25"/>
        <end position="484"/>
    </location>
</feature>
<dbReference type="RefSeq" id="WP_170087269.1">
    <property type="nucleotide sequence ID" value="NZ_JABAFG010000004.1"/>
</dbReference>
<feature type="transmembrane region" description="Helical" evidence="1">
    <location>
        <begin position="341"/>
        <end position="359"/>
    </location>
</feature>
<feature type="transmembrane region" description="Helical" evidence="1">
    <location>
        <begin position="133"/>
        <end position="160"/>
    </location>
</feature>
<feature type="transmembrane region" description="Helical" evidence="1">
    <location>
        <begin position="40"/>
        <end position="57"/>
    </location>
</feature>
<protein>
    <submittedName>
        <fullName evidence="3">Sodium:proton antiporter</fullName>
    </submittedName>
</protein>
<gene>
    <name evidence="3" type="ORF">HF872_03505</name>
</gene>
<reference evidence="3 4" key="1">
    <citation type="submission" date="2020-04" db="EMBL/GenBank/DDBJ databases">
        <authorList>
            <person name="Hitch T.C.A."/>
            <person name="Wylensek D."/>
            <person name="Clavel T."/>
        </authorList>
    </citation>
    <scope>NUCLEOTIDE SEQUENCE [LARGE SCALE GENOMIC DNA]</scope>
    <source>
        <strain evidence="3 4">Oil-RF-744-FAT-WT-6-1</strain>
    </source>
</reference>
<organism evidence="3 4">
    <name type="scientific">Megasphaera hexanoica</name>
    <dbReference type="NCBI Taxonomy" id="1675036"/>
    <lineage>
        <taxon>Bacteria</taxon>
        <taxon>Bacillati</taxon>
        <taxon>Bacillota</taxon>
        <taxon>Negativicutes</taxon>
        <taxon>Veillonellales</taxon>
        <taxon>Veillonellaceae</taxon>
        <taxon>Megasphaera</taxon>
    </lineage>
</organism>
<evidence type="ECO:0000256" key="1">
    <source>
        <dbReference type="SAM" id="Phobius"/>
    </source>
</evidence>
<accession>A0A848BZC4</accession>
<sequence>MNKLCRILSGSLVLLILSAPPVFANEAAHELVNNSLPVWSIIPFVGMLLSIAIIPLFKGEWWEKNMKWVSLGWSLIFLIPFSAAYGAGEGAFRLLESVLLDYIPFIVLLYGLFVAAGGIVIKGTLAGTTKINALLLLIGTALASWIGTTGAAMLMIRPLIRANAWRQKKVHMMVFFIFLVANMGGCLTPLGDPPLFMGFQRGVPFTWTFHLLPILVFNLILLFAVFCLIDHHYYKKEIAAGRSPMDMQKEGHKEPIRIEGAHNLIFIAMIIVGVLANGLLPEMIPAFAHGAGIHIYDEIVFPFATLAEVIIILIAAFLSLKTTKEHTRELNEFTNGPIIEVAVLFIGIFITMIPALMLLKTHGAELGINQPWQMFWATGFLSSFLDNTPTYLVFLQTAGALGAATGIQTAVGTVSQIMLEAISAGAVFMGANTYIGNAPNFMVKAIAEENNIKMPSFFGYMAWSNSILIPVFIIDTFVFFLLFI</sequence>
<feature type="transmembrane region" description="Helical" evidence="1">
    <location>
        <begin position="261"/>
        <end position="280"/>
    </location>
</feature>
<dbReference type="InterPro" id="IPR031566">
    <property type="entry name" value="CitMHS_2"/>
</dbReference>
<evidence type="ECO:0000313" key="3">
    <source>
        <dbReference type="EMBL" id="NME27693.1"/>
    </source>
</evidence>
<keyword evidence="1" id="KW-0472">Membrane</keyword>
<proteinExistence type="predicted"/>
<evidence type="ECO:0000313" key="4">
    <source>
        <dbReference type="Proteomes" id="UP000591071"/>
    </source>
</evidence>
<feature type="transmembrane region" description="Helical" evidence="1">
    <location>
        <begin position="418"/>
        <end position="437"/>
    </location>
</feature>
<feature type="transmembrane region" description="Helical" evidence="1">
    <location>
        <begin position="102"/>
        <end position="121"/>
    </location>
</feature>
<feature type="signal peptide" evidence="2">
    <location>
        <begin position="1"/>
        <end position="24"/>
    </location>
</feature>
<keyword evidence="1" id="KW-1133">Transmembrane helix</keyword>
<dbReference type="Pfam" id="PF16980">
    <property type="entry name" value="CitMHS_2"/>
    <property type="match status" value="1"/>
</dbReference>
<dbReference type="Proteomes" id="UP000591071">
    <property type="component" value="Unassembled WGS sequence"/>
</dbReference>
<feature type="transmembrane region" description="Helical" evidence="1">
    <location>
        <begin position="457"/>
        <end position="483"/>
    </location>
</feature>
<dbReference type="EMBL" id="JABAFG010000004">
    <property type="protein sequence ID" value="NME27693.1"/>
    <property type="molecule type" value="Genomic_DNA"/>
</dbReference>
<keyword evidence="1" id="KW-0812">Transmembrane</keyword>
<feature type="transmembrane region" description="Helical" evidence="1">
    <location>
        <begin position="211"/>
        <end position="229"/>
    </location>
</feature>
<evidence type="ECO:0000256" key="2">
    <source>
        <dbReference type="SAM" id="SignalP"/>
    </source>
</evidence>
<feature type="transmembrane region" description="Helical" evidence="1">
    <location>
        <begin position="391"/>
        <end position="411"/>
    </location>
</feature>